<gene>
    <name evidence="15" type="ORF">QH73_0024985</name>
</gene>
<sequence length="440" mass="48093">MVTIIKRSTPILERQARRESNARTYARNLGLALSEAKGIYVKDVDGKTYIDCLACAGALPLGHNHPAVKQAIYDALNSDLPMQTLDLITPIKDEFVSELFESLPAEFSKNAKIQFCGPSGSDAVEAALKLVKTATGRRAVGAFRGGYHGMTHGSLALMGSLGPKMQVPGLMPDVHFFPYPYHHRYPIGAGDFEQDYQQCSQYLETTLGDPEGGILPLAGLVMEIVQGEGGVIPAPDAWVREVRKITRERNIPLIVDEVQTGLGRTGTLYAFERAGIIPDVILLSKAVGGSLPLAVILYKDELDTWQPGAHAGTFRGNQLAMATGLATIRYIRENQLATYVEQMGMHFQMQLWQIQAEFSQIIADVRGRGLMVGVELSAQVRHLARQLQAECLDRGLIIELGGRNSSVVRFLPPLIIEASQIDDVCQIFRDAVAAVAQENI</sequence>
<dbReference type="OrthoDB" id="9807885at2"/>
<dbReference type="EC" id="2.6.1.76" evidence="5"/>
<evidence type="ECO:0000313" key="16">
    <source>
        <dbReference type="Proteomes" id="UP000031532"/>
    </source>
</evidence>
<organism evidence="15 16">
    <name type="scientific">Scytonema millei VB511283</name>
    <dbReference type="NCBI Taxonomy" id="1245923"/>
    <lineage>
        <taxon>Bacteria</taxon>
        <taxon>Bacillati</taxon>
        <taxon>Cyanobacteriota</taxon>
        <taxon>Cyanophyceae</taxon>
        <taxon>Nostocales</taxon>
        <taxon>Scytonemataceae</taxon>
        <taxon>Scytonema</taxon>
    </lineage>
</organism>
<evidence type="ECO:0000313" key="15">
    <source>
        <dbReference type="EMBL" id="NHC37855.1"/>
    </source>
</evidence>
<dbReference type="InterPro" id="IPR005814">
    <property type="entry name" value="Aminotrans_3"/>
</dbReference>
<evidence type="ECO:0000256" key="1">
    <source>
        <dbReference type="ARBA" id="ARBA00001933"/>
    </source>
</evidence>
<evidence type="ECO:0000256" key="2">
    <source>
        <dbReference type="ARBA" id="ARBA00002189"/>
    </source>
</evidence>
<keyword evidence="9 14" id="KW-0663">Pyridoxal phosphate</keyword>
<dbReference type="InterPro" id="IPR004637">
    <property type="entry name" value="Dat"/>
</dbReference>
<dbReference type="InterPro" id="IPR015424">
    <property type="entry name" value="PyrdxlP-dep_Trfase"/>
</dbReference>
<dbReference type="Proteomes" id="UP000031532">
    <property type="component" value="Unassembled WGS sequence"/>
</dbReference>
<reference evidence="15 16" key="1">
    <citation type="journal article" date="2015" name="Genome Announc.">
        <title>Draft Genome Sequence of the Terrestrial Cyanobacterium Scytonema millei VB511283, Isolated from Eastern India.</title>
        <authorList>
            <person name="Sen D."/>
            <person name="Chandrababunaidu M.M."/>
            <person name="Singh D."/>
            <person name="Sanghi N."/>
            <person name="Ghorai A."/>
            <person name="Mishra G.P."/>
            <person name="Madduluri M."/>
            <person name="Adhikary S.P."/>
            <person name="Tripathy S."/>
        </authorList>
    </citation>
    <scope>NUCLEOTIDE SEQUENCE [LARGE SCALE GENOMIC DNA]</scope>
    <source>
        <strain evidence="15 16">VB511283</strain>
    </source>
</reference>
<comment type="similarity">
    <text evidence="4 14">Belongs to the class-III pyridoxal-phosphate-dependent aminotransferase family.</text>
</comment>
<dbReference type="NCBIfam" id="NF005393">
    <property type="entry name" value="PRK06938.1"/>
    <property type="match status" value="1"/>
</dbReference>
<comment type="caution">
    <text evidence="15">The sequence shown here is derived from an EMBL/GenBank/DDBJ whole genome shotgun (WGS) entry which is preliminary data.</text>
</comment>
<evidence type="ECO:0000256" key="3">
    <source>
        <dbReference type="ARBA" id="ARBA00004946"/>
    </source>
</evidence>
<keyword evidence="8" id="KW-0808">Transferase</keyword>
<dbReference type="PROSITE" id="PS00600">
    <property type="entry name" value="AA_TRANSFER_CLASS_3"/>
    <property type="match status" value="1"/>
</dbReference>
<dbReference type="AlphaFoldDB" id="A0A9X5E9K9"/>
<evidence type="ECO:0000256" key="9">
    <source>
        <dbReference type="ARBA" id="ARBA00022898"/>
    </source>
</evidence>
<evidence type="ECO:0000256" key="13">
    <source>
        <dbReference type="ARBA" id="ARBA00049111"/>
    </source>
</evidence>
<comment type="catalytic activity">
    <reaction evidence="13">
        <text>L-2,4-diaminobutanoate + 2-oxoglutarate = L-aspartate 4-semialdehyde + L-glutamate</text>
        <dbReference type="Rhea" id="RHEA:11160"/>
        <dbReference type="ChEBI" id="CHEBI:16810"/>
        <dbReference type="ChEBI" id="CHEBI:29985"/>
        <dbReference type="ChEBI" id="CHEBI:58761"/>
        <dbReference type="ChEBI" id="CHEBI:537519"/>
        <dbReference type="EC" id="2.6.1.76"/>
    </reaction>
</comment>
<comment type="function">
    <text evidence="2">Catalyzes reversively the conversion of L-aspartate beta-semialdehyde (ASA) to L-2,4-diaminobutyrate (DABA) by transamination with L-glutamate.</text>
</comment>
<dbReference type="GO" id="GO:0030170">
    <property type="term" value="F:pyridoxal phosphate binding"/>
    <property type="evidence" value="ECO:0007669"/>
    <property type="project" value="InterPro"/>
</dbReference>
<dbReference type="PIRSF" id="PIRSF000521">
    <property type="entry name" value="Transaminase_4ab_Lys_Orn"/>
    <property type="match status" value="1"/>
</dbReference>
<dbReference type="PANTHER" id="PTHR43552:SF1">
    <property type="entry name" value="DIAMINOBUTYRATE--2-OXOGLUTARATE AMINOTRANSFERASE"/>
    <property type="match status" value="1"/>
</dbReference>
<proteinExistence type="inferred from homology"/>
<dbReference type="Gene3D" id="3.40.640.10">
    <property type="entry name" value="Type I PLP-dependent aspartate aminotransferase-like (Major domain)"/>
    <property type="match status" value="1"/>
</dbReference>
<keyword evidence="7" id="KW-0032">Aminotransferase</keyword>
<keyword evidence="16" id="KW-1185">Reference proteome</keyword>
<evidence type="ECO:0000256" key="7">
    <source>
        <dbReference type="ARBA" id="ARBA00022576"/>
    </source>
</evidence>
<comment type="cofactor">
    <cofactor evidence="1">
        <name>pyridoxal 5'-phosphate</name>
        <dbReference type="ChEBI" id="CHEBI:597326"/>
    </cofactor>
</comment>
<dbReference type="InterPro" id="IPR015421">
    <property type="entry name" value="PyrdxlP-dep_Trfase_major"/>
</dbReference>
<dbReference type="InterPro" id="IPR015422">
    <property type="entry name" value="PyrdxlP-dep_Trfase_small"/>
</dbReference>
<dbReference type="PANTHER" id="PTHR43552">
    <property type="entry name" value="DIAMINOBUTYRATE--2-OXOGLUTARATE AMINOTRANSFERASE"/>
    <property type="match status" value="1"/>
</dbReference>
<dbReference type="RefSeq" id="WP_039713876.1">
    <property type="nucleotide sequence ID" value="NZ_JTJC03000012.1"/>
</dbReference>
<comment type="pathway">
    <text evidence="3">Amine and polyamine biosynthesis; ectoine biosynthesis; L-ectoine from L-aspartate 4-semialdehyde: step 1/3.</text>
</comment>
<evidence type="ECO:0000256" key="11">
    <source>
        <dbReference type="ARBA" id="ARBA00030665"/>
    </source>
</evidence>
<evidence type="ECO:0000256" key="6">
    <source>
        <dbReference type="ARBA" id="ARBA00014798"/>
    </source>
</evidence>
<accession>A0A9X5E9K9</accession>
<dbReference type="SUPFAM" id="SSF53383">
    <property type="entry name" value="PLP-dependent transferases"/>
    <property type="match status" value="1"/>
</dbReference>
<dbReference type="NCBIfam" id="TIGR00709">
    <property type="entry name" value="dat"/>
    <property type="match status" value="1"/>
</dbReference>
<dbReference type="CDD" id="cd00610">
    <property type="entry name" value="OAT_like"/>
    <property type="match status" value="1"/>
</dbReference>
<dbReference type="Gene3D" id="3.90.1150.10">
    <property type="entry name" value="Aspartate Aminotransferase, domain 1"/>
    <property type="match status" value="1"/>
</dbReference>
<dbReference type="GO" id="GO:0045303">
    <property type="term" value="F:diaminobutyrate-2-oxoglutarate transaminase activity"/>
    <property type="evidence" value="ECO:0007669"/>
    <property type="project" value="UniProtKB-EC"/>
</dbReference>
<evidence type="ECO:0000256" key="14">
    <source>
        <dbReference type="RuleBase" id="RU003560"/>
    </source>
</evidence>
<evidence type="ECO:0000256" key="5">
    <source>
        <dbReference type="ARBA" id="ARBA00013155"/>
    </source>
</evidence>
<evidence type="ECO:0000256" key="12">
    <source>
        <dbReference type="ARBA" id="ARBA00031476"/>
    </source>
</evidence>
<dbReference type="EMBL" id="JTJC03000012">
    <property type="protein sequence ID" value="NHC37855.1"/>
    <property type="molecule type" value="Genomic_DNA"/>
</dbReference>
<dbReference type="InterPro" id="IPR049704">
    <property type="entry name" value="Aminotrans_3_PPA_site"/>
</dbReference>
<evidence type="ECO:0000256" key="8">
    <source>
        <dbReference type="ARBA" id="ARBA00022679"/>
    </source>
</evidence>
<protein>
    <recommendedName>
        <fullName evidence="6">Diaminobutyrate--2-oxoglutarate transaminase</fullName>
        <ecNumber evidence="5">2.6.1.76</ecNumber>
    </recommendedName>
    <alternativeName>
        <fullName evidence="11">DABA aminotransferase</fullName>
    </alternativeName>
    <alternativeName>
        <fullName evidence="12">Diaminobutyrate--2-oxoglutarate aminotransferase</fullName>
    </alternativeName>
    <alternativeName>
        <fullName evidence="10">L-2,4-diaminobutyric acid transaminase</fullName>
    </alternativeName>
</protein>
<dbReference type="Pfam" id="PF00202">
    <property type="entry name" value="Aminotran_3"/>
    <property type="match status" value="1"/>
</dbReference>
<evidence type="ECO:0000256" key="10">
    <source>
        <dbReference type="ARBA" id="ARBA00029744"/>
    </source>
</evidence>
<name>A0A9X5E9K9_9CYAN</name>
<evidence type="ECO:0000256" key="4">
    <source>
        <dbReference type="ARBA" id="ARBA00008954"/>
    </source>
</evidence>